<evidence type="ECO:0000259" key="2">
    <source>
        <dbReference type="Pfam" id="PF00535"/>
    </source>
</evidence>
<feature type="transmembrane region" description="Helical" evidence="1">
    <location>
        <begin position="251"/>
        <end position="270"/>
    </location>
</feature>
<reference evidence="4 5" key="1">
    <citation type="submission" date="2020-05" db="EMBL/GenBank/DDBJ databases">
        <title>Isolation and characterization of methanoarchaea from a cold seep at offshore SW Taiwan.</title>
        <authorList>
            <person name="Chen Y.-W."/>
            <person name="Chen S.-C."/>
            <person name="Lai M.-C."/>
        </authorList>
    </citation>
    <scope>NUCLEOTIDE SEQUENCE [LARGE SCALE GENOMIC DNA]</scope>
    <source>
        <strain evidence="4 5">YWC-01</strain>
    </source>
</reference>
<dbReference type="RefSeq" id="WP_317296216.1">
    <property type="nucleotide sequence ID" value="NZ_JABFFQ010000005.1"/>
</dbReference>
<evidence type="ECO:0000259" key="3">
    <source>
        <dbReference type="Pfam" id="PF13632"/>
    </source>
</evidence>
<evidence type="ECO:0000256" key="1">
    <source>
        <dbReference type="SAM" id="Phobius"/>
    </source>
</evidence>
<sequence>MSDHFISVIVAVKNEEEHIEKCLLSLIRQNYPKGSYRIVVVDGRSADQTTHVVNEYRSRYGDFIHLYHNPKEWQAAGRNLAIEKEEQSDLIAYIDGHCIAEENWLRNLSDVLLHSDVDVAGVGSIIESPSDESGLGRAIDRIFSTKLGAAGTSYIPRKELTVVDTVPFVLYRKEALFKVGLYDEEMKYGEDYSLNFKLRRAGYRLLVNPNAKVYYYKRKSVTEFYNQMYNYGLTKAILGQKYPTSLKCIHYLPSLSLIVLLSFSFLGVIIKEAFYTLGFIIAAYFCLLYLTSIYFSVKERDWNYIISIPAAYLVEHIGYSVGFIIGFRKQGWIE</sequence>
<organism evidence="4 5">
    <name type="scientific">Methanoculleus nereidis</name>
    <dbReference type="NCBI Taxonomy" id="2735141"/>
    <lineage>
        <taxon>Archaea</taxon>
        <taxon>Methanobacteriati</taxon>
        <taxon>Methanobacteriota</taxon>
        <taxon>Stenosarchaea group</taxon>
        <taxon>Methanomicrobia</taxon>
        <taxon>Methanomicrobiales</taxon>
        <taxon>Methanomicrobiaceae</taxon>
        <taxon>Methanoculleus</taxon>
    </lineage>
</organism>
<comment type="caution">
    <text evidence="4">The sequence shown here is derived from an EMBL/GenBank/DDBJ whole genome shotgun (WGS) entry which is preliminary data.</text>
</comment>
<dbReference type="Pfam" id="PF00535">
    <property type="entry name" value="Glycos_transf_2"/>
    <property type="match status" value="1"/>
</dbReference>
<feature type="domain" description="Glycosyltransferase 2-like" evidence="3">
    <location>
        <begin position="169"/>
        <end position="291"/>
    </location>
</feature>
<dbReference type="Pfam" id="PF13632">
    <property type="entry name" value="Glyco_trans_2_3"/>
    <property type="match status" value="1"/>
</dbReference>
<feature type="domain" description="Glycosyltransferase 2-like" evidence="2">
    <location>
        <begin position="7"/>
        <end position="137"/>
    </location>
</feature>
<dbReference type="PANTHER" id="PTHR43630">
    <property type="entry name" value="POLY-BETA-1,6-N-ACETYL-D-GLUCOSAMINE SYNTHASE"/>
    <property type="match status" value="1"/>
</dbReference>
<keyword evidence="1" id="KW-1133">Transmembrane helix</keyword>
<keyword evidence="5" id="KW-1185">Reference proteome</keyword>
<evidence type="ECO:0000313" key="4">
    <source>
        <dbReference type="EMBL" id="MDV4343035.1"/>
    </source>
</evidence>
<name>A0ABU3Z2J2_9EURY</name>
<dbReference type="PANTHER" id="PTHR43630:SF2">
    <property type="entry name" value="GLYCOSYLTRANSFERASE"/>
    <property type="match status" value="1"/>
</dbReference>
<keyword evidence="1" id="KW-0812">Transmembrane</keyword>
<proteinExistence type="predicted"/>
<gene>
    <name evidence="4" type="ORF">HL657_07570</name>
</gene>
<dbReference type="SUPFAM" id="SSF53448">
    <property type="entry name" value="Nucleotide-diphospho-sugar transferases"/>
    <property type="match status" value="1"/>
</dbReference>
<dbReference type="InterPro" id="IPR001173">
    <property type="entry name" value="Glyco_trans_2-like"/>
</dbReference>
<dbReference type="Proteomes" id="UP001273768">
    <property type="component" value="Unassembled WGS sequence"/>
</dbReference>
<accession>A0ABU3Z2J2</accession>
<dbReference type="InterPro" id="IPR029044">
    <property type="entry name" value="Nucleotide-diphossugar_trans"/>
</dbReference>
<feature type="transmembrane region" description="Helical" evidence="1">
    <location>
        <begin position="277"/>
        <end position="296"/>
    </location>
</feature>
<protein>
    <submittedName>
        <fullName evidence="4">Glycosyltransferase</fullName>
    </submittedName>
</protein>
<dbReference type="Gene3D" id="3.90.550.10">
    <property type="entry name" value="Spore Coat Polysaccharide Biosynthesis Protein SpsA, Chain A"/>
    <property type="match status" value="1"/>
</dbReference>
<dbReference type="EMBL" id="JABFFQ010000005">
    <property type="protein sequence ID" value="MDV4343035.1"/>
    <property type="molecule type" value="Genomic_DNA"/>
</dbReference>
<feature type="transmembrane region" description="Helical" evidence="1">
    <location>
        <begin position="302"/>
        <end position="327"/>
    </location>
</feature>
<evidence type="ECO:0000313" key="5">
    <source>
        <dbReference type="Proteomes" id="UP001273768"/>
    </source>
</evidence>
<keyword evidence="1" id="KW-0472">Membrane</keyword>